<evidence type="ECO:0000313" key="3">
    <source>
        <dbReference type="Proteomes" id="UP000077852"/>
    </source>
</evidence>
<dbReference type="RefSeq" id="WP_081266186.1">
    <property type="nucleotide sequence ID" value="NZ_LVHG01000023.1"/>
</dbReference>
<organism evidence="2 3">
    <name type="scientific">Variovorax paradoxus</name>
    <dbReference type="NCBI Taxonomy" id="34073"/>
    <lineage>
        <taxon>Bacteria</taxon>
        <taxon>Pseudomonadati</taxon>
        <taxon>Pseudomonadota</taxon>
        <taxon>Betaproteobacteria</taxon>
        <taxon>Burkholderiales</taxon>
        <taxon>Comamonadaceae</taxon>
        <taxon>Variovorax</taxon>
    </lineage>
</organism>
<reference evidence="2 3" key="1">
    <citation type="submission" date="2016-03" db="EMBL/GenBank/DDBJ databases">
        <title>Genome sequence of Variovorax paradoxus KB5.</title>
        <authorList>
            <person name="Jeong H."/>
            <person name="Hong C.E."/>
            <person name="Jo S.H."/>
            <person name="Park J.M."/>
        </authorList>
    </citation>
    <scope>NUCLEOTIDE SEQUENCE [LARGE SCALE GENOMIC DNA]</scope>
    <source>
        <strain evidence="2 3">KB5</strain>
    </source>
</reference>
<proteinExistence type="predicted"/>
<keyword evidence="1" id="KW-0732">Signal</keyword>
<comment type="caution">
    <text evidence="2">The sequence shown here is derived from an EMBL/GenBank/DDBJ whole genome shotgun (WGS) entry which is preliminary data.</text>
</comment>
<dbReference type="EMBL" id="LVHG01000023">
    <property type="protein sequence ID" value="OAK66538.1"/>
    <property type="molecule type" value="Genomic_DNA"/>
</dbReference>
<protein>
    <recommendedName>
        <fullName evidence="4">DUF3047 domain-containing protein</fullName>
    </recommendedName>
</protein>
<feature type="signal peptide" evidence="1">
    <location>
        <begin position="1"/>
        <end position="22"/>
    </location>
</feature>
<feature type="chain" id="PRO_5041652304" description="DUF3047 domain-containing protein" evidence="1">
    <location>
        <begin position="23"/>
        <end position="196"/>
    </location>
</feature>
<accession>A0AA91ICV0</accession>
<evidence type="ECO:0000313" key="2">
    <source>
        <dbReference type="EMBL" id="OAK66538.1"/>
    </source>
</evidence>
<evidence type="ECO:0000256" key="1">
    <source>
        <dbReference type="SAM" id="SignalP"/>
    </source>
</evidence>
<dbReference type="Proteomes" id="UP000077852">
    <property type="component" value="Unassembled WGS sequence"/>
</dbReference>
<sequence>MKKKAGWLIGICMTAAAMTAAAGPFGLNAGDTVETVGKVAQLKPTEQQGVYTVSRLPNGHPDLDGYRLIFGTTTGLCRIAAWTPIAQSSAYGDEIRRDFRSWQEALTSKYGAPEKFDYLRSGSIWNEPKDWTMSLAKKERKLVAFWTPTPPIDQVSRIAVEAIATSAGKYSINLEYEFDNFDACSASLKSKKNANL</sequence>
<dbReference type="AlphaFoldDB" id="A0AA91ICV0"/>
<gene>
    <name evidence="2" type="ORF">A3K87_07200</name>
</gene>
<evidence type="ECO:0008006" key="4">
    <source>
        <dbReference type="Google" id="ProtNLM"/>
    </source>
</evidence>
<name>A0AA91ICV0_VARPD</name>